<dbReference type="Pfam" id="PF08240">
    <property type="entry name" value="ADH_N"/>
    <property type="match status" value="1"/>
</dbReference>
<dbReference type="SUPFAM" id="SSF51735">
    <property type="entry name" value="NAD(P)-binding Rossmann-fold domains"/>
    <property type="match status" value="1"/>
</dbReference>
<evidence type="ECO:0000313" key="4">
    <source>
        <dbReference type="EMBL" id="BCL33152.1"/>
    </source>
</evidence>
<dbReference type="Pfam" id="PF00107">
    <property type="entry name" value="ADH_zinc_N"/>
    <property type="match status" value="1"/>
</dbReference>
<organism evidence="4 5">
    <name type="scientific">Streptomyces aurantiacus</name>
    <dbReference type="NCBI Taxonomy" id="47760"/>
    <lineage>
        <taxon>Bacteria</taxon>
        <taxon>Bacillati</taxon>
        <taxon>Actinomycetota</taxon>
        <taxon>Actinomycetes</taxon>
        <taxon>Kitasatosporales</taxon>
        <taxon>Streptomycetaceae</taxon>
        <taxon>Streptomyces</taxon>
        <taxon>Streptomyces aurantiacus group</taxon>
    </lineage>
</organism>
<evidence type="ECO:0000259" key="3">
    <source>
        <dbReference type="Pfam" id="PF08240"/>
    </source>
</evidence>
<reference evidence="4 5" key="1">
    <citation type="journal article" date="2014" name="Int. J. Syst. Evol. Microbiol.">
        <title>Complete genome sequence of Corynebacterium casei LMG S-19264T (=DSM 44701T), isolated from a smear-ripened cheese.</title>
        <authorList>
            <consortium name="US DOE Joint Genome Institute (JGI-PGF)"/>
            <person name="Walter F."/>
            <person name="Albersmeier A."/>
            <person name="Kalinowski J."/>
            <person name="Ruckert C."/>
        </authorList>
    </citation>
    <scope>NUCLEOTIDE SEQUENCE [LARGE SCALE GENOMIC DNA]</scope>
    <source>
        <strain evidence="4 5">JCM 4677</strain>
    </source>
</reference>
<evidence type="ECO:0000259" key="2">
    <source>
        <dbReference type="Pfam" id="PF00107"/>
    </source>
</evidence>
<gene>
    <name evidence="4" type="ORF">GCM10017557_80110</name>
</gene>
<protein>
    <submittedName>
        <fullName evidence="4">Hypothetical zinc-type alcohol dehydrogenase</fullName>
    </submittedName>
</protein>
<feature type="domain" description="Alcohol dehydrogenase-like N-terminal" evidence="3">
    <location>
        <begin position="13"/>
        <end position="129"/>
    </location>
</feature>
<feature type="domain" description="Alcohol dehydrogenase-like C-terminal" evidence="2">
    <location>
        <begin position="170"/>
        <end position="294"/>
    </location>
</feature>
<dbReference type="InterPro" id="IPR013154">
    <property type="entry name" value="ADH-like_N"/>
</dbReference>
<dbReference type="KEGG" id="sgm:GCM10017557_80110"/>
<keyword evidence="1" id="KW-0560">Oxidoreductase</keyword>
<dbReference type="GO" id="GO:0016491">
    <property type="term" value="F:oxidoreductase activity"/>
    <property type="evidence" value="ECO:0007669"/>
    <property type="project" value="UniProtKB-KW"/>
</dbReference>
<dbReference type="InterPro" id="IPR011032">
    <property type="entry name" value="GroES-like_sf"/>
</dbReference>
<dbReference type="EMBL" id="AP023440">
    <property type="protein sequence ID" value="BCL33152.1"/>
    <property type="molecule type" value="Genomic_DNA"/>
</dbReference>
<keyword evidence="5" id="KW-1185">Reference proteome</keyword>
<accession>A0A7G1PDP9</accession>
<sequence length="335" mass="35016">MVYRDDVPEPVPGEGQVLVQVTACGVCGGDLHFATHSATMVDLAGRMVGAPSLTDGLDLSQDVFMGHEFTAEVISAGPRTEAPAPGTPVTSVPALMSARGMEPHLYSNTEPGGYAERMLLSAPLLLPVPNGLEPRLAALAEPMAVGLHAVTKADIAAGVGAIVIGCGPAGLAVVAELSAAGISPVIASDFSPARRKLGRLMGADEVVDPATDDIFDVWQRTGTGTPVVFEAVGVPGMLDSILQRTPMGTRVVVVGAAMEPDRITPYFGIAKEAEFRFVQAYTPDEFAETLRQIADGELDVAPLITAEVGLKDVPWAFEQLSEPEEHCKILVRPGS</sequence>
<dbReference type="AlphaFoldDB" id="A0A7G1PDP9"/>
<name>A0A7G1PDP9_9ACTN</name>
<dbReference type="Proteomes" id="UP000516444">
    <property type="component" value="Chromosome"/>
</dbReference>
<dbReference type="PANTHER" id="PTHR43189">
    <property type="entry name" value="ZINC-TYPE ALCOHOL DEHYDROGENASE-LIKE PROTEIN C1198.01-RELATED"/>
    <property type="match status" value="1"/>
</dbReference>
<dbReference type="Gene3D" id="3.90.180.10">
    <property type="entry name" value="Medium-chain alcohol dehydrogenases, catalytic domain"/>
    <property type="match status" value="1"/>
</dbReference>
<dbReference type="PANTHER" id="PTHR43189:SF1">
    <property type="entry name" value="ZINC-TYPE ALCOHOL DEHYDROGENASE-LIKE PROTEIN C1198.01"/>
    <property type="match status" value="1"/>
</dbReference>
<dbReference type="Gene3D" id="3.40.50.720">
    <property type="entry name" value="NAD(P)-binding Rossmann-like Domain"/>
    <property type="match status" value="1"/>
</dbReference>
<dbReference type="SUPFAM" id="SSF50129">
    <property type="entry name" value="GroES-like"/>
    <property type="match status" value="1"/>
</dbReference>
<evidence type="ECO:0000256" key="1">
    <source>
        <dbReference type="ARBA" id="ARBA00023002"/>
    </source>
</evidence>
<dbReference type="InterPro" id="IPR036291">
    <property type="entry name" value="NAD(P)-bd_dom_sf"/>
</dbReference>
<evidence type="ECO:0000313" key="5">
    <source>
        <dbReference type="Proteomes" id="UP000516444"/>
    </source>
</evidence>
<proteinExistence type="predicted"/>
<dbReference type="InterPro" id="IPR013149">
    <property type="entry name" value="ADH-like_C"/>
</dbReference>